<feature type="transmembrane region" description="Helical" evidence="2">
    <location>
        <begin position="60"/>
        <end position="82"/>
    </location>
</feature>
<protein>
    <submittedName>
        <fullName evidence="4">Type IV prepilin peptidase TadV/CpaA</fullName>
    </submittedName>
</protein>
<feature type="transmembrane region" description="Helical" evidence="2">
    <location>
        <begin position="36"/>
        <end position="54"/>
    </location>
</feature>
<keyword evidence="2" id="KW-0472">Membrane</keyword>
<organism evidence="4 5">
    <name type="scientific">Granulicella sibirica</name>
    <dbReference type="NCBI Taxonomy" id="2479048"/>
    <lineage>
        <taxon>Bacteria</taxon>
        <taxon>Pseudomonadati</taxon>
        <taxon>Acidobacteriota</taxon>
        <taxon>Terriglobia</taxon>
        <taxon>Terriglobales</taxon>
        <taxon>Acidobacteriaceae</taxon>
        <taxon>Granulicella</taxon>
    </lineage>
</organism>
<dbReference type="PANTHER" id="PTHR30487">
    <property type="entry name" value="TYPE 4 PREPILIN-LIKE PROTEINS LEADER PEPTIDE-PROCESSING ENZYME"/>
    <property type="match status" value="1"/>
</dbReference>
<feature type="transmembrane region" description="Helical" evidence="2">
    <location>
        <begin position="6"/>
        <end position="24"/>
    </location>
</feature>
<evidence type="ECO:0000313" key="4">
    <source>
        <dbReference type="EMBL" id="RXH58006.1"/>
    </source>
</evidence>
<sequence length="184" mass="19038">MTTYDVTHNLAAMLALGCGLIGALTDVRTRRIPNWLTGPAMLAGLLLHFVAGGWRECGSSFLALLACGAVFFVFHLAGGMGAGDVKLIAAEGCFLGLASVGPLLVWTALCGGLMGVILAVKRGAVRQTLSNVLVLTAHHGRSGLTPHPEINVLEGNTLRLPYALAIASGAILTIVLQSSVSLPR</sequence>
<evidence type="ECO:0000256" key="1">
    <source>
        <dbReference type="ARBA" id="ARBA00005801"/>
    </source>
</evidence>
<dbReference type="AlphaFoldDB" id="A0A4Q0T8F8"/>
<proteinExistence type="inferred from homology"/>
<dbReference type="InterPro" id="IPR000045">
    <property type="entry name" value="Prepilin_IV_endopep_pep"/>
</dbReference>
<dbReference type="Pfam" id="PF01478">
    <property type="entry name" value="Peptidase_A24"/>
    <property type="match status" value="1"/>
</dbReference>
<evidence type="ECO:0000313" key="5">
    <source>
        <dbReference type="Proteomes" id="UP000289437"/>
    </source>
</evidence>
<dbReference type="InterPro" id="IPR050882">
    <property type="entry name" value="Prepilin_peptidase/N-MTase"/>
</dbReference>
<dbReference type="GO" id="GO:0006465">
    <property type="term" value="P:signal peptide processing"/>
    <property type="evidence" value="ECO:0007669"/>
    <property type="project" value="TreeGrafter"/>
</dbReference>
<feature type="transmembrane region" description="Helical" evidence="2">
    <location>
        <begin position="94"/>
        <end position="120"/>
    </location>
</feature>
<dbReference type="RefSeq" id="WP_241654363.1">
    <property type="nucleotide sequence ID" value="NZ_RDSM01000001.1"/>
</dbReference>
<keyword evidence="2" id="KW-1133">Transmembrane helix</keyword>
<keyword evidence="2" id="KW-0812">Transmembrane</keyword>
<accession>A0A4Q0T8F8</accession>
<evidence type="ECO:0000256" key="2">
    <source>
        <dbReference type="SAM" id="Phobius"/>
    </source>
</evidence>
<dbReference type="EMBL" id="RDSM01000001">
    <property type="protein sequence ID" value="RXH58006.1"/>
    <property type="molecule type" value="Genomic_DNA"/>
</dbReference>
<dbReference type="PANTHER" id="PTHR30487:SF0">
    <property type="entry name" value="PREPILIN LEADER PEPTIDASE_N-METHYLTRANSFERASE-RELATED"/>
    <property type="match status" value="1"/>
</dbReference>
<gene>
    <name evidence="4" type="ORF">GRAN_1316</name>
</gene>
<keyword evidence="5" id="KW-1185">Reference proteome</keyword>
<name>A0A4Q0T8F8_9BACT</name>
<reference evidence="4 5" key="1">
    <citation type="submission" date="2018-11" db="EMBL/GenBank/DDBJ databases">
        <authorList>
            <person name="Mardanov A.V."/>
            <person name="Ravin N.V."/>
            <person name="Dedysh S.N."/>
        </authorList>
    </citation>
    <scope>NUCLEOTIDE SEQUENCE [LARGE SCALE GENOMIC DNA]</scope>
    <source>
        <strain evidence="4 5">AF10</strain>
    </source>
</reference>
<feature type="transmembrane region" description="Helical" evidence="2">
    <location>
        <begin position="162"/>
        <end position="182"/>
    </location>
</feature>
<dbReference type="GO" id="GO:0005886">
    <property type="term" value="C:plasma membrane"/>
    <property type="evidence" value="ECO:0007669"/>
    <property type="project" value="TreeGrafter"/>
</dbReference>
<comment type="similarity">
    <text evidence="1">Belongs to the peptidase A24 family.</text>
</comment>
<dbReference type="Gene3D" id="1.20.120.1220">
    <property type="match status" value="1"/>
</dbReference>
<dbReference type="Proteomes" id="UP000289437">
    <property type="component" value="Unassembled WGS sequence"/>
</dbReference>
<dbReference type="GO" id="GO:0004190">
    <property type="term" value="F:aspartic-type endopeptidase activity"/>
    <property type="evidence" value="ECO:0007669"/>
    <property type="project" value="InterPro"/>
</dbReference>
<feature type="domain" description="Prepilin type IV endopeptidase peptidase" evidence="3">
    <location>
        <begin position="15"/>
        <end position="116"/>
    </location>
</feature>
<reference evidence="5" key="2">
    <citation type="submission" date="2019-02" db="EMBL/GenBank/DDBJ databases">
        <title>Granulicella sibirica sp. nov., a psychrotolerant acidobacterium isolated from an organic soil layer in forested tundra, West Siberia.</title>
        <authorList>
            <person name="Oshkin I.Y."/>
            <person name="Kulichevskaya I.S."/>
            <person name="Rijpstra W.I.C."/>
            <person name="Sinninghe Damste J.S."/>
            <person name="Rakitin A.L."/>
            <person name="Ravin N.V."/>
            <person name="Dedysh S.N."/>
        </authorList>
    </citation>
    <scope>NUCLEOTIDE SEQUENCE [LARGE SCALE GENOMIC DNA]</scope>
    <source>
        <strain evidence="5">AF10</strain>
    </source>
</reference>
<comment type="caution">
    <text evidence="4">The sequence shown here is derived from an EMBL/GenBank/DDBJ whole genome shotgun (WGS) entry which is preliminary data.</text>
</comment>
<evidence type="ECO:0000259" key="3">
    <source>
        <dbReference type="Pfam" id="PF01478"/>
    </source>
</evidence>